<accession>A0ABT3NCW1</accession>
<dbReference type="EMBL" id="JAPFPW010000030">
    <property type="protein sequence ID" value="MCW7755304.1"/>
    <property type="molecule type" value="Genomic_DNA"/>
</dbReference>
<dbReference type="PANTHER" id="PTHR30204">
    <property type="entry name" value="REDOX-CYCLING DRUG-SENSING TRANSCRIPTIONAL ACTIVATOR SOXR"/>
    <property type="match status" value="1"/>
</dbReference>
<keyword evidence="1" id="KW-0238">DNA-binding</keyword>
<dbReference type="PANTHER" id="PTHR30204:SF98">
    <property type="entry name" value="HTH-TYPE TRANSCRIPTIONAL REGULATOR ADHR"/>
    <property type="match status" value="1"/>
</dbReference>
<dbReference type="PROSITE" id="PS50937">
    <property type="entry name" value="HTH_MERR_2"/>
    <property type="match status" value="1"/>
</dbReference>
<dbReference type="CDD" id="cd01109">
    <property type="entry name" value="HTH_YyaN"/>
    <property type="match status" value="1"/>
</dbReference>
<keyword evidence="4" id="KW-1185">Reference proteome</keyword>
<sequence length="124" mass="14538">MKIQSVCHLTGLRKATLRYYERVGLLLNIQRDPSGHREYDPNQLDWIALVKRLRETGMPASQIRILARIRNEDGKNASEGCRILEAHREKVERMLKETMTHLRVLDEKIHFFKQKSKAGTNEKN</sequence>
<dbReference type="InterPro" id="IPR000551">
    <property type="entry name" value="MerR-type_HTH_dom"/>
</dbReference>
<dbReference type="RefSeq" id="WP_265426244.1">
    <property type="nucleotide sequence ID" value="NZ_JAPFPW010000030.1"/>
</dbReference>
<evidence type="ECO:0000313" key="3">
    <source>
        <dbReference type="EMBL" id="MCW7755304.1"/>
    </source>
</evidence>
<proteinExistence type="predicted"/>
<protein>
    <submittedName>
        <fullName evidence="3">MerR family transcriptional regulator</fullName>
    </submittedName>
</protein>
<evidence type="ECO:0000259" key="2">
    <source>
        <dbReference type="PROSITE" id="PS50937"/>
    </source>
</evidence>
<dbReference type="Pfam" id="PF13411">
    <property type="entry name" value="MerR_1"/>
    <property type="match status" value="1"/>
</dbReference>
<dbReference type="SMART" id="SM00422">
    <property type="entry name" value="HTH_MERR"/>
    <property type="match status" value="1"/>
</dbReference>
<feature type="domain" description="HTH merR-type" evidence="2">
    <location>
        <begin position="1"/>
        <end position="69"/>
    </location>
</feature>
<evidence type="ECO:0000313" key="4">
    <source>
        <dbReference type="Proteomes" id="UP001209681"/>
    </source>
</evidence>
<evidence type="ECO:0000256" key="1">
    <source>
        <dbReference type="ARBA" id="ARBA00023125"/>
    </source>
</evidence>
<comment type="caution">
    <text evidence="3">The sequence shown here is derived from an EMBL/GenBank/DDBJ whole genome shotgun (WGS) entry which is preliminary data.</text>
</comment>
<dbReference type="SUPFAM" id="SSF46955">
    <property type="entry name" value="Putative DNA-binding domain"/>
    <property type="match status" value="1"/>
</dbReference>
<dbReference type="InterPro" id="IPR047057">
    <property type="entry name" value="MerR_fam"/>
</dbReference>
<dbReference type="InterPro" id="IPR009061">
    <property type="entry name" value="DNA-bd_dom_put_sf"/>
</dbReference>
<name>A0ABT3NCW1_9BACT</name>
<organism evidence="3 4">
    <name type="scientific">Desulfobotulus pelophilus</name>
    <dbReference type="NCBI Taxonomy" id="2823377"/>
    <lineage>
        <taxon>Bacteria</taxon>
        <taxon>Pseudomonadati</taxon>
        <taxon>Thermodesulfobacteriota</taxon>
        <taxon>Desulfobacteria</taxon>
        <taxon>Desulfobacterales</taxon>
        <taxon>Desulfobacteraceae</taxon>
        <taxon>Desulfobotulus</taxon>
    </lineage>
</organism>
<reference evidence="3 4" key="1">
    <citation type="submission" date="2022-11" db="EMBL/GenBank/DDBJ databases">
        <title>Desulfobotulus tamanensis H1 sp. nov. - anaerobic, alkaliphilic, sulphate reducing bacterium isolated from terrestrial mud volcano.</title>
        <authorList>
            <person name="Frolova A."/>
            <person name="Merkel A.Y."/>
            <person name="Slobodkin A.I."/>
        </authorList>
    </citation>
    <scope>NUCLEOTIDE SEQUENCE [LARGE SCALE GENOMIC DNA]</scope>
    <source>
        <strain evidence="3 4">H1</strain>
    </source>
</reference>
<dbReference type="Gene3D" id="1.10.1660.10">
    <property type="match status" value="1"/>
</dbReference>
<dbReference type="Proteomes" id="UP001209681">
    <property type="component" value="Unassembled WGS sequence"/>
</dbReference>
<gene>
    <name evidence="3" type="ORF">OOT00_15060</name>
</gene>